<dbReference type="Gene3D" id="3.30.540.10">
    <property type="entry name" value="Fructose-1,6-Bisphosphatase, subunit A, domain 1"/>
    <property type="match status" value="1"/>
</dbReference>
<dbReference type="GO" id="GO:0046872">
    <property type="term" value="F:metal ion binding"/>
    <property type="evidence" value="ECO:0007669"/>
    <property type="project" value="UniProtKB-KW"/>
</dbReference>
<dbReference type="InterPro" id="IPR008632">
    <property type="entry name" value="Gp-FAR-1"/>
</dbReference>
<accession>A0AA39M245</accession>
<feature type="binding site" evidence="19">
    <location>
        <position position="98"/>
    </location>
    <ligand>
        <name>Mg(2+)</name>
        <dbReference type="ChEBI" id="CHEBI:18420"/>
        <label>1</label>
        <note>catalytic</note>
    </ligand>
</feature>
<evidence type="ECO:0000256" key="3">
    <source>
        <dbReference type="ARBA" id="ARBA00004496"/>
    </source>
</evidence>
<evidence type="ECO:0000256" key="9">
    <source>
        <dbReference type="ARBA" id="ARBA00022490"/>
    </source>
</evidence>
<feature type="binding site" evidence="19">
    <location>
        <position position="281"/>
    </location>
    <ligand>
        <name>Mg(2+)</name>
        <dbReference type="ChEBI" id="CHEBI:18420"/>
        <label>1</label>
        <note>catalytic</note>
    </ligand>
</feature>
<keyword evidence="21" id="KW-1185">Reference proteome</keyword>
<dbReference type="PROSITE" id="PS00629">
    <property type="entry name" value="IMP_1"/>
    <property type="match status" value="1"/>
</dbReference>
<evidence type="ECO:0000256" key="1">
    <source>
        <dbReference type="ARBA" id="ARBA00001033"/>
    </source>
</evidence>
<dbReference type="PANTHER" id="PTHR20854">
    <property type="entry name" value="INOSITOL MONOPHOSPHATASE"/>
    <property type="match status" value="1"/>
</dbReference>
<comment type="caution">
    <text evidence="20">The sequence shown here is derived from an EMBL/GenBank/DDBJ whole genome shotgun (WGS) entry which is preliminary data.</text>
</comment>
<dbReference type="GO" id="GO:0008934">
    <property type="term" value="F:inositol monophosphate 1-phosphatase activity"/>
    <property type="evidence" value="ECO:0007669"/>
    <property type="project" value="InterPro"/>
</dbReference>
<evidence type="ECO:0000256" key="5">
    <source>
        <dbReference type="ARBA" id="ARBA00005152"/>
    </source>
</evidence>
<dbReference type="AlphaFoldDB" id="A0AA39M245"/>
<comment type="cofactor">
    <cofactor evidence="2 19">
        <name>Mg(2+)</name>
        <dbReference type="ChEBI" id="CHEBI:18420"/>
    </cofactor>
</comment>
<gene>
    <name evidence="20" type="ORF">QR680_013786</name>
</gene>
<evidence type="ECO:0000256" key="6">
    <source>
        <dbReference type="ARBA" id="ARBA00006648"/>
    </source>
</evidence>
<keyword evidence="10" id="KW-0964">Secreted</keyword>
<evidence type="ECO:0000256" key="7">
    <source>
        <dbReference type="ARBA" id="ARBA00009759"/>
    </source>
</evidence>
<dbReference type="Proteomes" id="UP001175271">
    <property type="component" value="Unassembled WGS sequence"/>
</dbReference>
<dbReference type="PRINTS" id="PR00377">
    <property type="entry name" value="IMPHPHTASES"/>
</dbReference>
<comment type="similarity">
    <text evidence="6">Belongs to the fatty-acid and retinol-binding protein (FARBP) family.</text>
</comment>
<evidence type="ECO:0000256" key="11">
    <source>
        <dbReference type="ARBA" id="ARBA00022723"/>
    </source>
</evidence>
<name>A0AA39M245_9BILA</name>
<comment type="catalytic activity">
    <reaction evidence="17">
        <text>alpha-D-galactose 1-phosphate + H2O = D-galactose + phosphate</text>
        <dbReference type="Rhea" id="RHEA:29315"/>
        <dbReference type="ChEBI" id="CHEBI:4139"/>
        <dbReference type="ChEBI" id="CHEBI:15377"/>
        <dbReference type="ChEBI" id="CHEBI:43474"/>
        <dbReference type="ChEBI" id="CHEBI:58336"/>
        <dbReference type="EC" id="3.1.3.94"/>
    </reaction>
</comment>
<comment type="subcellular location">
    <subcellularLocation>
        <location evidence="3">Cytoplasm</location>
    </subcellularLocation>
    <subcellularLocation>
        <location evidence="4">Secreted</location>
    </subcellularLocation>
</comment>
<dbReference type="GO" id="GO:0005576">
    <property type="term" value="C:extracellular region"/>
    <property type="evidence" value="ECO:0007669"/>
    <property type="project" value="UniProtKB-SubCell"/>
</dbReference>
<dbReference type="InterPro" id="IPR000760">
    <property type="entry name" value="Inositol_monophosphatase-like"/>
</dbReference>
<dbReference type="InterPro" id="IPR020583">
    <property type="entry name" value="Inositol_monoP_metal-BS"/>
</dbReference>
<keyword evidence="12" id="KW-0732">Signal</keyword>
<dbReference type="GO" id="GO:0046854">
    <property type="term" value="P:phosphatidylinositol phosphate biosynthetic process"/>
    <property type="evidence" value="ECO:0007669"/>
    <property type="project" value="InterPro"/>
</dbReference>
<dbReference type="Pfam" id="PF00459">
    <property type="entry name" value="Inositol_P"/>
    <property type="match status" value="1"/>
</dbReference>
<evidence type="ECO:0000313" key="21">
    <source>
        <dbReference type="Proteomes" id="UP001175271"/>
    </source>
</evidence>
<evidence type="ECO:0000256" key="19">
    <source>
        <dbReference type="PIRSR" id="PIRSR600760-2"/>
    </source>
</evidence>
<proteinExistence type="inferred from homology"/>
<comment type="catalytic activity">
    <reaction evidence="1">
        <text>a myo-inositol phosphate + H2O = myo-inositol + phosphate</text>
        <dbReference type="Rhea" id="RHEA:24056"/>
        <dbReference type="ChEBI" id="CHEBI:15377"/>
        <dbReference type="ChEBI" id="CHEBI:17268"/>
        <dbReference type="ChEBI" id="CHEBI:43474"/>
        <dbReference type="ChEBI" id="CHEBI:84139"/>
        <dbReference type="EC" id="3.1.3.25"/>
    </reaction>
</comment>
<dbReference type="Pfam" id="PF05823">
    <property type="entry name" value="Gp-FAR-1"/>
    <property type="match status" value="1"/>
</dbReference>
<evidence type="ECO:0000256" key="15">
    <source>
        <dbReference type="ARBA" id="ARBA00023054"/>
    </source>
</evidence>
<comment type="pathway">
    <text evidence="5">Polyol metabolism; myo-inositol biosynthesis; myo-inositol from D-glucose 6-phosphate: step 2/2.</text>
</comment>
<feature type="binding site" evidence="19">
    <location>
        <position position="76"/>
    </location>
    <ligand>
        <name>Mg(2+)</name>
        <dbReference type="ChEBI" id="CHEBI:18420"/>
        <label>1</label>
        <note>catalytic</note>
    </ligand>
</feature>
<keyword evidence="15" id="KW-0175">Coiled coil</keyword>
<dbReference type="GO" id="GO:0008289">
    <property type="term" value="F:lipid binding"/>
    <property type="evidence" value="ECO:0007669"/>
    <property type="project" value="UniProtKB-KW"/>
</dbReference>
<evidence type="ECO:0000313" key="20">
    <source>
        <dbReference type="EMBL" id="KAK0418816.1"/>
    </source>
</evidence>
<keyword evidence="13" id="KW-0378">Hydrolase</keyword>
<keyword evidence="14 19" id="KW-0460">Magnesium</keyword>
<dbReference type="SUPFAM" id="SSF56655">
    <property type="entry name" value="Carbohydrate phosphatase"/>
    <property type="match status" value="1"/>
</dbReference>
<dbReference type="FunFam" id="3.40.190.80:FF:000002">
    <property type="entry name" value="Inositol-1-monophosphatase"/>
    <property type="match status" value="1"/>
</dbReference>
<evidence type="ECO:0000256" key="2">
    <source>
        <dbReference type="ARBA" id="ARBA00001946"/>
    </source>
</evidence>
<feature type="binding site" evidence="19">
    <location>
        <position position="99"/>
    </location>
    <ligand>
        <name>Mg(2+)</name>
        <dbReference type="ChEBI" id="CHEBI:18420"/>
        <label>1</label>
        <note>catalytic</note>
    </ligand>
</feature>
<dbReference type="Gene3D" id="3.40.190.80">
    <property type="match status" value="1"/>
</dbReference>
<keyword evidence="11 19" id="KW-0479">Metal-binding</keyword>
<feature type="binding site" evidence="19">
    <location>
        <position position="96"/>
    </location>
    <ligand>
        <name>Mg(2+)</name>
        <dbReference type="ChEBI" id="CHEBI:18420"/>
        <label>1</label>
        <note>catalytic</note>
    </ligand>
</feature>
<evidence type="ECO:0000256" key="10">
    <source>
        <dbReference type="ARBA" id="ARBA00022525"/>
    </source>
</evidence>
<dbReference type="GO" id="GO:0005737">
    <property type="term" value="C:cytoplasm"/>
    <property type="evidence" value="ECO:0007669"/>
    <property type="project" value="UniProtKB-SubCell"/>
</dbReference>
<dbReference type="CDD" id="cd01639">
    <property type="entry name" value="IMPase"/>
    <property type="match status" value="1"/>
</dbReference>
<dbReference type="InterPro" id="IPR033942">
    <property type="entry name" value="IMPase"/>
</dbReference>
<evidence type="ECO:0000256" key="13">
    <source>
        <dbReference type="ARBA" id="ARBA00022801"/>
    </source>
</evidence>
<evidence type="ECO:0000256" key="8">
    <source>
        <dbReference type="ARBA" id="ARBA00013106"/>
    </source>
</evidence>
<dbReference type="PANTHER" id="PTHR20854:SF4">
    <property type="entry name" value="INOSITOL-1-MONOPHOSPHATASE-RELATED"/>
    <property type="match status" value="1"/>
</dbReference>
<evidence type="ECO:0000256" key="16">
    <source>
        <dbReference type="ARBA" id="ARBA00023121"/>
    </source>
</evidence>
<dbReference type="PROSITE" id="PS00630">
    <property type="entry name" value="IMP_2"/>
    <property type="match status" value="1"/>
</dbReference>
<comment type="similarity">
    <text evidence="7">Belongs to the inositol monophosphatase superfamily.</text>
</comment>
<dbReference type="InterPro" id="IPR020550">
    <property type="entry name" value="Inositol_monophosphatase_CS"/>
</dbReference>
<evidence type="ECO:0000256" key="17">
    <source>
        <dbReference type="ARBA" id="ARBA00035990"/>
    </source>
</evidence>
<keyword evidence="9" id="KW-0963">Cytoplasm</keyword>
<keyword evidence="16" id="KW-0446">Lipid-binding</keyword>
<dbReference type="GO" id="GO:0006020">
    <property type="term" value="P:inositol metabolic process"/>
    <property type="evidence" value="ECO:0007669"/>
    <property type="project" value="TreeGrafter"/>
</dbReference>
<organism evidence="20 21">
    <name type="scientific">Steinernema hermaphroditum</name>
    <dbReference type="NCBI Taxonomy" id="289476"/>
    <lineage>
        <taxon>Eukaryota</taxon>
        <taxon>Metazoa</taxon>
        <taxon>Ecdysozoa</taxon>
        <taxon>Nematoda</taxon>
        <taxon>Chromadorea</taxon>
        <taxon>Rhabditida</taxon>
        <taxon>Tylenchina</taxon>
        <taxon>Panagrolaimomorpha</taxon>
        <taxon>Strongyloidoidea</taxon>
        <taxon>Steinernematidae</taxon>
        <taxon>Steinernema</taxon>
    </lineage>
</organism>
<evidence type="ECO:0000256" key="18">
    <source>
        <dbReference type="ARBA" id="ARBA00077968"/>
    </source>
</evidence>
<dbReference type="Gene3D" id="1.20.120.1100">
    <property type="match status" value="1"/>
</dbReference>
<evidence type="ECO:0000256" key="12">
    <source>
        <dbReference type="ARBA" id="ARBA00022729"/>
    </source>
</evidence>
<sequence length="593" mass="66408">MPVELLHPEEDRFFNFALELVKKAGRLVRDAFDQPSSNVQTKSSNTDLVTETDQAVEEMLIKGLAAEFPDHKFIGEESVSGGQKIEFTDAPTWIIDPIDGTTNFVHRIPMIAICVGLAIKKQLRAGIVYNPITNELFCAQVGRGAFKNGFPIKSSQTEVISKALICASLGIHNMVTFGEPWLEKALGNHKRQVLAGVRGTISPSFGLISALLAVRESVLLLQIGSIRTDKLVNSFIESFKTTMVKNDARGHRSFGSAAINMVYVAQGSVDAYAEYGIHAWDIAAATVIVREAGGFVIDPNGAELNVMGRKVLCAGTKKLAEELSGMLTHADFDPEEMRGRTALCVLVLLWVAAEGDGAQLYRFQGFQKYFPEELKQFYLNLTHSQLDILTQAYLDWMVEYTASGRIDVEKYEQWIKENDPDLYQQTEVLRRKLKERLNRLRPETKQILKAIDEEVLKIAKTKNTTEIIQSIQNIIHICRQAPRAVKKDFKRNYPNFSKLFSEPPFKKAMDMLVSKPASELTKTTHVLEVSLHMLELNLGYGTIAPTVNNGTTSPKHSCGVRLHAHGGNRVIPGEKHEGERKRRRNFYHIGRKN</sequence>
<reference evidence="20" key="1">
    <citation type="submission" date="2023-06" db="EMBL/GenBank/DDBJ databases">
        <title>Genomic analysis of the entomopathogenic nematode Steinernema hermaphroditum.</title>
        <authorList>
            <person name="Schwarz E.M."/>
            <person name="Heppert J.K."/>
            <person name="Baniya A."/>
            <person name="Schwartz H.T."/>
            <person name="Tan C.-H."/>
            <person name="Antoshechkin I."/>
            <person name="Sternberg P.W."/>
            <person name="Goodrich-Blair H."/>
            <person name="Dillman A.R."/>
        </authorList>
    </citation>
    <scope>NUCLEOTIDE SEQUENCE</scope>
    <source>
        <strain evidence="20">PS9179</strain>
        <tissue evidence="20">Whole animal</tissue>
    </source>
</reference>
<dbReference type="EC" id="3.1.3.25" evidence="8"/>
<protein>
    <recommendedName>
        <fullName evidence="8">inositol-phosphate phosphatase</fullName>
        <ecNumber evidence="8">3.1.3.25</ecNumber>
    </recommendedName>
    <alternativeName>
        <fullName evidence="18">Inositol-1(or 4)-monophosphatase</fullName>
    </alternativeName>
</protein>
<dbReference type="FunFam" id="3.30.540.10:FF:000013">
    <property type="entry name" value="Inositol-1-monophosphatase"/>
    <property type="match status" value="1"/>
</dbReference>
<evidence type="ECO:0000256" key="14">
    <source>
        <dbReference type="ARBA" id="ARBA00022842"/>
    </source>
</evidence>
<dbReference type="EMBL" id="JAUCMV010000002">
    <property type="protein sequence ID" value="KAK0418816.1"/>
    <property type="molecule type" value="Genomic_DNA"/>
</dbReference>
<evidence type="ECO:0000256" key="4">
    <source>
        <dbReference type="ARBA" id="ARBA00004613"/>
    </source>
</evidence>
<dbReference type="GO" id="GO:0007165">
    <property type="term" value="P:signal transduction"/>
    <property type="evidence" value="ECO:0007669"/>
    <property type="project" value="TreeGrafter"/>
</dbReference>